<dbReference type="InterPro" id="IPR013762">
    <property type="entry name" value="Integrase-like_cat_sf"/>
</dbReference>
<dbReference type="SUPFAM" id="SSF56349">
    <property type="entry name" value="DNA breaking-rejoining enzymes"/>
    <property type="match status" value="1"/>
</dbReference>
<keyword evidence="5" id="KW-1185">Reference proteome</keyword>
<dbReference type="Gene3D" id="1.10.443.10">
    <property type="entry name" value="Intergrase catalytic core"/>
    <property type="match status" value="1"/>
</dbReference>
<evidence type="ECO:0000313" key="4">
    <source>
        <dbReference type="EMBL" id="MEV0707855.1"/>
    </source>
</evidence>
<evidence type="ECO:0000259" key="3">
    <source>
        <dbReference type="PROSITE" id="PS51898"/>
    </source>
</evidence>
<proteinExistence type="predicted"/>
<protein>
    <submittedName>
        <fullName evidence="4">Site-specific integrase</fullName>
    </submittedName>
</protein>
<feature type="compositionally biased region" description="Basic and acidic residues" evidence="2">
    <location>
        <begin position="282"/>
        <end position="292"/>
    </location>
</feature>
<accession>A0ABV3FRC6</accession>
<dbReference type="CDD" id="cd00397">
    <property type="entry name" value="DNA_BRE_C"/>
    <property type="match status" value="1"/>
</dbReference>
<sequence length="315" mass="34248">MSEDAFDTGELMPVRIAASPILTGFTASLAGRDDLGHEDRGTYGDRAGHFLAWLRDTGGYDDALHSPLGRDRAVDAYLTTAVHDHGIAARTVATEFTVLTAFYRWLGLGTPATPRAILDPLAPNTLSPIDQRAVLRVAAARGPRTFAMIALGLDVGPRKTELAGLDLTGLDLARWPGTVTLTDSTGATRRMPIQPGTRAAMTAWLSERHHLLRGHPEQRAVFLAEHAPHHRLAIRTVDDAIRAVGVDAGIDISPATLRATVEQRLRGQGLPLATIATRLGHHRSEPWRDHPAARPRLRTRLPDHEQLDLFGDPDP</sequence>
<dbReference type="Pfam" id="PF00589">
    <property type="entry name" value="Phage_integrase"/>
    <property type="match status" value="1"/>
</dbReference>
<comment type="caution">
    <text evidence="4">The sequence shown here is derived from an EMBL/GenBank/DDBJ whole genome shotgun (WGS) entry which is preliminary data.</text>
</comment>
<dbReference type="RefSeq" id="WP_357781935.1">
    <property type="nucleotide sequence ID" value="NZ_JBFAKC010000004.1"/>
</dbReference>
<dbReference type="InterPro" id="IPR002104">
    <property type="entry name" value="Integrase_catalytic"/>
</dbReference>
<organism evidence="4 5">
    <name type="scientific">Nocardia aurea</name>
    <dbReference type="NCBI Taxonomy" id="2144174"/>
    <lineage>
        <taxon>Bacteria</taxon>
        <taxon>Bacillati</taxon>
        <taxon>Actinomycetota</taxon>
        <taxon>Actinomycetes</taxon>
        <taxon>Mycobacteriales</taxon>
        <taxon>Nocardiaceae</taxon>
        <taxon>Nocardia</taxon>
    </lineage>
</organism>
<dbReference type="PROSITE" id="PS51898">
    <property type="entry name" value="TYR_RECOMBINASE"/>
    <property type="match status" value="1"/>
</dbReference>
<dbReference type="Proteomes" id="UP001551695">
    <property type="component" value="Unassembled WGS sequence"/>
</dbReference>
<evidence type="ECO:0000313" key="5">
    <source>
        <dbReference type="Proteomes" id="UP001551695"/>
    </source>
</evidence>
<name>A0ABV3FRC6_9NOCA</name>
<evidence type="ECO:0000256" key="1">
    <source>
        <dbReference type="ARBA" id="ARBA00023172"/>
    </source>
</evidence>
<feature type="domain" description="Tyr recombinase" evidence="3">
    <location>
        <begin position="121"/>
        <end position="312"/>
    </location>
</feature>
<keyword evidence="1" id="KW-0233">DNA recombination</keyword>
<dbReference type="InterPro" id="IPR011010">
    <property type="entry name" value="DNA_brk_join_enz"/>
</dbReference>
<evidence type="ECO:0000256" key="2">
    <source>
        <dbReference type="SAM" id="MobiDB-lite"/>
    </source>
</evidence>
<reference evidence="4 5" key="1">
    <citation type="submission" date="2024-06" db="EMBL/GenBank/DDBJ databases">
        <title>The Natural Products Discovery Center: Release of the First 8490 Sequenced Strains for Exploring Actinobacteria Biosynthetic Diversity.</title>
        <authorList>
            <person name="Kalkreuter E."/>
            <person name="Kautsar S.A."/>
            <person name="Yang D."/>
            <person name="Bader C.D."/>
            <person name="Teijaro C.N."/>
            <person name="Fluegel L."/>
            <person name="Davis C.M."/>
            <person name="Simpson J.R."/>
            <person name="Lauterbach L."/>
            <person name="Steele A.D."/>
            <person name="Gui C."/>
            <person name="Meng S."/>
            <person name="Li G."/>
            <person name="Viehrig K."/>
            <person name="Ye F."/>
            <person name="Su P."/>
            <person name="Kiefer A.F."/>
            <person name="Nichols A."/>
            <person name="Cepeda A.J."/>
            <person name="Yan W."/>
            <person name="Fan B."/>
            <person name="Jiang Y."/>
            <person name="Adhikari A."/>
            <person name="Zheng C.-J."/>
            <person name="Schuster L."/>
            <person name="Cowan T.M."/>
            <person name="Smanski M.J."/>
            <person name="Chevrette M.G."/>
            <person name="De Carvalho L.P.S."/>
            <person name="Shen B."/>
        </authorList>
    </citation>
    <scope>NUCLEOTIDE SEQUENCE [LARGE SCALE GENOMIC DNA]</scope>
    <source>
        <strain evidence="4 5">NPDC050403</strain>
    </source>
</reference>
<gene>
    <name evidence="4" type="ORF">AB0I48_09850</name>
</gene>
<feature type="region of interest" description="Disordered" evidence="2">
    <location>
        <begin position="281"/>
        <end position="315"/>
    </location>
</feature>
<dbReference type="EMBL" id="JBFAKC010000004">
    <property type="protein sequence ID" value="MEV0707855.1"/>
    <property type="molecule type" value="Genomic_DNA"/>
</dbReference>